<dbReference type="KEGG" id="fls:GLV81_02780"/>
<keyword evidence="1" id="KW-0175">Coiled coil</keyword>
<protein>
    <submittedName>
        <fullName evidence="2">Uncharacterized protein</fullName>
    </submittedName>
</protein>
<gene>
    <name evidence="2" type="ORF">GLV81_02780</name>
</gene>
<name>A0A6I6GQ00_9BACT</name>
<sequence length="167" mass="19274">MTLIEQVASQMGMSLLQLSGYLNISKSHLHMSKQGQRSLPARHFTALLAIQEELNSIEMPASIALQPEEARQLRKRLHKLQHQYFATQRKLRQLEERYAKLYLQQQWIALQLQRGTNLTTRQQLWLELQQATLQRRLKRQGAGAIVRCKAYMEALGSEVILLEAALA</sequence>
<evidence type="ECO:0000313" key="3">
    <source>
        <dbReference type="Proteomes" id="UP000426027"/>
    </source>
</evidence>
<evidence type="ECO:0000313" key="2">
    <source>
        <dbReference type="EMBL" id="QGW27169.1"/>
    </source>
</evidence>
<dbReference type="Proteomes" id="UP000426027">
    <property type="component" value="Chromosome"/>
</dbReference>
<dbReference type="AlphaFoldDB" id="A0A6I6GQ00"/>
<proteinExistence type="predicted"/>
<accession>A0A6I6GQ00</accession>
<feature type="coiled-coil region" evidence="1">
    <location>
        <begin position="70"/>
        <end position="97"/>
    </location>
</feature>
<keyword evidence="3" id="KW-1185">Reference proteome</keyword>
<organism evidence="2 3">
    <name type="scientific">Phnomibacter ginsenosidimutans</name>
    <dbReference type="NCBI Taxonomy" id="2676868"/>
    <lineage>
        <taxon>Bacteria</taxon>
        <taxon>Pseudomonadati</taxon>
        <taxon>Bacteroidota</taxon>
        <taxon>Chitinophagia</taxon>
        <taxon>Chitinophagales</taxon>
        <taxon>Chitinophagaceae</taxon>
        <taxon>Phnomibacter</taxon>
    </lineage>
</organism>
<dbReference type="EMBL" id="CP046566">
    <property type="protein sequence ID" value="QGW27169.1"/>
    <property type="molecule type" value="Genomic_DNA"/>
</dbReference>
<evidence type="ECO:0000256" key="1">
    <source>
        <dbReference type="SAM" id="Coils"/>
    </source>
</evidence>
<reference evidence="2 3" key="1">
    <citation type="submission" date="2019-11" db="EMBL/GenBank/DDBJ databases">
        <authorList>
            <person name="Im W.T."/>
        </authorList>
    </citation>
    <scope>NUCLEOTIDE SEQUENCE [LARGE SCALE GENOMIC DNA]</scope>
    <source>
        <strain evidence="2 3">SB-02</strain>
    </source>
</reference>
<dbReference type="RefSeq" id="WP_157476657.1">
    <property type="nucleotide sequence ID" value="NZ_CP046566.1"/>
</dbReference>